<feature type="transmembrane region" description="Helical" evidence="1">
    <location>
        <begin position="112"/>
        <end position="133"/>
    </location>
</feature>
<organism evidence="2 3">
    <name type="scientific">Thalassoglobus neptunius</name>
    <dbReference type="NCBI Taxonomy" id="1938619"/>
    <lineage>
        <taxon>Bacteria</taxon>
        <taxon>Pseudomonadati</taxon>
        <taxon>Planctomycetota</taxon>
        <taxon>Planctomycetia</taxon>
        <taxon>Planctomycetales</taxon>
        <taxon>Planctomycetaceae</taxon>
        <taxon>Thalassoglobus</taxon>
    </lineage>
</organism>
<keyword evidence="1" id="KW-1133">Transmembrane helix</keyword>
<dbReference type="Pfam" id="PF04018">
    <property type="entry name" value="VCA0040-like"/>
    <property type="match status" value="1"/>
</dbReference>
<gene>
    <name evidence="2" type="ORF">KOR42_17490</name>
</gene>
<proteinExistence type="predicted"/>
<dbReference type="PANTHER" id="PTHR37308">
    <property type="entry name" value="INTEGRAL MEMBRANE PROTEIN"/>
    <property type="match status" value="1"/>
</dbReference>
<evidence type="ECO:0000313" key="2">
    <source>
        <dbReference type="EMBL" id="TWT58375.1"/>
    </source>
</evidence>
<reference evidence="2 3" key="1">
    <citation type="submission" date="2019-02" db="EMBL/GenBank/DDBJ databases">
        <title>Deep-cultivation of Planctomycetes and their phenomic and genomic characterization uncovers novel biology.</title>
        <authorList>
            <person name="Wiegand S."/>
            <person name="Jogler M."/>
            <person name="Boedeker C."/>
            <person name="Pinto D."/>
            <person name="Vollmers J."/>
            <person name="Rivas-Marin E."/>
            <person name="Kohn T."/>
            <person name="Peeters S.H."/>
            <person name="Heuer A."/>
            <person name="Rast P."/>
            <person name="Oberbeckmann S."/>
            <person name="Bunk B."/>
            <person name="Jeske O."/>
            <person name="Meyerdierks A."/>
            <person name="Storesund J.E."/>
            <person name="Kallscheuer N."/>
            <person name="Luecker S."/>
            <person name="Lage O.M."/>
            <person name="Pohl T."/>
            <person name="Merkel B.J."/>
            <person name="Hornburger P."/>
            <person name="Mueller R.-W."/>
            <person name="Bruemmer F."/>
            <person name="Labrenz M."/>
            <person name="Spormann A.M."/>
            <person name="Op Den Camp H."/>
            <person name="Overmann J."/>
            <person name="Amann R."/>
            <person name="Jetten M.S.M."/>
            <person name="Mascher T."/>
            <person name="Medema M.H."/>
            <person name="Devos D.P."/>
            <person name="Kaster A.-K."/>
            <person name="Ovreas L."/>
            <person name="Rohde M."/>
            <person name="Galperin M.Y."/>
            <person name="Jogler C."/>
        </authorList>
    </citation>
    <scope>NUCLEOTIDE SEQUENCE [LARGE SCALE GENOMIC DNA]</scope>
    <source>
        <strain evidence="2 3">KOR42</strain>
    </source>
</reference>
<dbReference type="InterPro" id="IPR007163">
    <property type="entry name" value="VCA0040-like"/>
</dbReference>
<protein>
    <recommendedName>
        <fullName evidence="4">DUF368 domain-containing protein</fullName>
    </recommendedName>
</protein>
<dbReference type="RefSeq" id="WP_146508716.1">
    <property type="nucleotide sequence ID" value="NZ_SIHI01000001.1"/>
</dbReference>
<accession>A0A5C5X899</accession>
<comment type="caution">
    <text evidence="2">The sequence shown here is derived from an EMBL/GenBank/DDBJ whole genome shotgun (WGS) entry which is preliminary data.</text>
</comment>
<sequence length="335" mass="36036">MTDQPDHNRREPIPSQADFANLGRGLLMGGADIIPGVSGGTVALILGIYERLVTAISHVDAKLVSLVAQRKIRDAADRIDLRLLIPLGIGILSGVIALGSVMHTLLEDHRQLTFAAFFGMISASCYLVFRLIGKPTGGNLALLAGGVVIAYGIVTLPGLKTPPDALWYVFLCGAVAICAMILPGISGAFILLVLGKYHEITGIIKEVLKLKLSVSSVMTVIVFASGCLIGLISFSKLLRWLLAHKTPQTMSVLCGFMIGSLYKIWPFQIDTTPEIREFKYKHFEPVPLTDVPLNGQLLLTIAVAVVSAIAVLMLERLGTKKETIQPESLPSDENS</sequence>
<feature type="transmembrane region" description="Helical" evidence="1">
    <location>
        <begin position="83"/>
        <end position="106"/>
    </location>
</feature>
<name>A0A5C5X899_9PLAN</name>
<dbReference type="Proteomes" id="UP000317243">
    <property type="component" value="Unassembled WGS sequence"/>
</dbReference>
<feature type="transmembrane region" description="Helical" evidence="1">
    <location>
        <begin position="214"/>
        <end position="234"/>
    </location>
</feature>
<evidence type="ECO:0000256" key="1">
    <source>
        <dbReference type="SAM" id="Phobius"/>
    </source>
</evidence>
<feature type="transmembrane region" description="Helical" evidence="1">
    <location>
        <begin position="295"/>
        <end position="314"/>
    </location>
</feature>
<keyword evidence="1" id="KW-0812">Transmembrane</keyword>
<feature type="transmembrane region" description="Helical" evidence="1">
    <location>
        <begin position="140"/>
        <end position="159"/>
    </location>
</feature>
<evidence type="ECO:0008006" key="4">
    <source>
        <dbReference type="Google" id="ProtNLM"/>
    </source>
</evidence>
<dbReference type="EMBL" id="SIHI01000001">
    <property type="protein sequence ID" value="TWT58375.1"/>
    <property type="molecule type" value="Genomic_DNA"/>
</dbReference>
<dbReference type="OrthoDB" id="9793746at2"/>
<keyword evidence="1" id="KW-0472">Membrane</keyword>
<dbReference type="AlphaFoldDB" id="A0A5C5X899"/>
<dbReference type="PANTHER" id="PTHR37308:SF1">
    <property type="entry name" value="POLYPRENYL-PHOSPHATE TRANSPORTER"/>
    <property type="match status" value="1"/>
</dbReference>
<feature type="transmembrane region" description="Helical" evidence="1">
    <location>
        <begin position="165"/>
        <end position="194"/>
    </location>
</feature>
<evidence type="ECO:0000313" key="3">
    <source>
        <dbReference type="Proteomes" id="UP000317243"/>
    </source>
</evidence>
<keyword evidence="3" id="KW-1185">Reference proteome</keyword>